<evidence type="ECO:0000259" key="4">
    <source>
        <dbReference type="Pfam" id="PF00248"/>
    </source>
</evidence>
<accession>A1DKC5</accession>
<dbReference type="eggNOG" id="KOG1575">
    <property type="taxonomic scope" value="Eukaryota"/>
</dbReference>
<dbReference type="Gene3D" id="3.20.20.100">
    <property type="entry name" value="NADP-dependent oxidoreductase domain"/>
    <property type="match status" value="1"/>
</dbReference>
<name>A1DKC5_NEOFI</name>
<evidence type="ECO:0000313" key="5">
    <source>
        <dbReference type="EMBL" id="EAW17164.1"/>
    </source>
</evidence>
<dbReference type="OrthoDB" id="48988at2759"/>
<dbReference type="InterPro" id="IPR050523">
    <property type="entry name" value="AKR_Detox_Biosynth"/>
</dbReference>
<keyword evidence="1" id="KW-0521">NADP</keyword>
<dbReference type="OMA" id="QWTAHID"/>
<dbReference type="InterPro" id="IPR023210">
    <property type="entry name" value="NADP_OxRdtase_dom"/>
</dbReference>
<comment type="similarity">
    <text evidence="3">Belongs to the aldo/keto reductase family. Aldo/keto reductase 2 subfamily.</text>
</comment>
<dbReference type="HOGENOM" id="CLU_023205_2_2_1"/>
<evidence type="ECO:0000256" key="3">
    <source>
        <dbReference type="ARBA" id="ARBA00038157"/>
    </source>
</evidence>
<dbReference type="Proteomes" id="UP000006702">
    <property type="component" value="Unassembled WGS sequence"/>
</dbReference>
<protein>
    <submittedName>
        <fullName evidence="5">Norsolorinic acid reductase</fullName>
    </submittedName>
</protein>
<feature type="domain" description="NADP-dependent oxidoreductase" evidence="4">
    <location>
        <begin position="30"/>
        <end position="334"/>
    </location>
</feature>
<dbReference type="InterPro" id="IPR036812">
    <property type="entry name" value="NAD(P)_OxRdtase_dom_sf"/>
</dbReference>
<dbReference type="EMBL" id="DS027697">
    <property type="protein sequence ID" value="EAW17164.1"/>
    <property type="molecule type" value="Genomic_DNA"/>
</dbReference>
<keyword evidence="2" id="KW-0560">Oxidoreductase</keyword>
<keyword evidence="6" id="KW-1185">Reference proteome</keyword>
<sequence length="384" mass="42738">MGFYDVAPKPKSVLGYHRVLAPSAGVKVSPLCLGTMNFGTKWESFMGECKKEDAFAIMDAFYDHGGNFIDTANCYQDEQSEEWIGEWMKGHGNRDQMVIATKYAIGYRPTHFDIEPIQSNFVGNSMKSMHLSVNASLKKLQTDYIDVLYLHWWDLTTGVEEVMHGLNVLINARKVLYLGISDTPAWVVVKANDYARANGLRPFSVYQGSWNASLRDMEREIIPMCRDQGMAIAPWASVGQGKFKSADARKAAAHAGSGRAAEPSEREIRVSEVLEAVADRKNTTLHAVSLAYILHKAPYVYPIVGQRKVEHLVANIQALSIALSKEDMDEIDTAVPFDAGFPNTFMFCGKYDLNKTASDVMLTTLSAHIDSPANQESIKPRQKI</sequence>
<organism evidence="5 6">
    <name type="scientific">Neosartorya fischeri (strain ATCC 1020 / DSM 3700 / CBS 544.65 / FGSC A1164 / JCM 1740 / NRRL 181 / WB 181)</name>
    <name type="common">Aspergillus fischerianus</name>
    <dbReference type="NCBI Taxonomy" id="331117"/>
    <lineage>
        <taxon>Eukaryota</taxon>
        <taxon>Fungi</taxon>
        <taxon>Dikarya</taxon>
        <taxon>Ascomycota</taxon>
        <taxon>Pezizomycotina</taxon>
        <taxon>Eurotiomycetes</taxon>
        <taxon>Eurotiomycetidae</taxon>
        <taxon>Eurotiales</taxon>
        <taxon>Aspergillaceae</taxon>
        <taxon>Aspergillus</taxon>
        <taxon>Aspergillus subgen. Fumigati</taxon>
    </lineage>
</organism>
<dbReference type="PANTHER" id="PTHR43364">
    <property type="entry name" value="NADH-SPECIFIC METHYLGLYOXAL REDUCTASE-RELATED"/>
    <property type="match status" value="1"/>
</dbReference>
<evidence type="ECO:0000313" key="6">
    <source>
        <dbReference type="Proteomes" id="UP000006702"/>
    </source>
</evidence>
<dbReference type="Pfam" id="PF00248">
    <property type="entry name" value="Aldo_ket_red"/>
    <property type="match status" value="1"/>
</dbReference>
<dbReference type="RefSeq" id="XP_001259061.1">
    <property type="nucleotide sequence ID" value="XM_001259060.1"/>
</dbReference>
<proteinExistence type="inferred from homology"/>
<gene>
    <name evidence="5" type="ORF">NFIA_005260</name>
</gene>
<reference evidence="6" key="1">
    <citation type="journal article" date="2008" name="PLoS Genet.">
        <title>Genomic islands in the pathogenic filamentous fungus Aspergillus fumigatus.</title>
        <authorList>
            <person name="Fedorova N.D."/>
            <person name="Khaldi N."/>
            <person name="Joardar V.S."/>
            <person name="Maiti R."/>
            <person name="Amedeo P."/>
            <person name="Anderson M.J."/>
            <person name="Crabtree J."/>
            <person name="Silva J.C."/>
            <person name="Badger J.H."/>
            <person name="Albarraq A."/>
            <person name="Angiuoli S."/>
            <person name="Bussey H."/>
            <person name="Bowyer P."/>
            <person name="Cotty P.J."/>
            <person name="Dyer P.S."/>
            <person name="Egan A."/>
            <person name="Galens K."/>
            <person name="Fraser-Liggett C.M."/>
            <person name="Haas B.J."/>
            <person name="Inman J.M."/>
            <person name="Kent R."/>
            <person name="Lemieux S."/>
            <person name="Malavazi I."/>
            <person name="Orvis J."/>
            <person name="Roemer T."/>
            <person name="Ronning C.M."/>
            <person name="Sundaram J.P."/>
            <person name="Sutton G."/>
            <person name="Turner G."/>
            <person name="Venter J.C."/>
            <person name="White O.R."/>
            <person name="Whitty B.R."/>
            <person name="Youngman P."/>
            <person name="Wolfe K.H."/>
            <person name="Goldman G.H."/>
            <person name="Wortman J.R."/>
            <person name="Jiang B."/>
            <person name="Denning D.W."/>
            <person name="Nierman W.C."/>
        </authorList>
    </citation>
    <scope>NUCLEOTIDE SEQUENCE [LARGE SCALE GENOMIC DNA]</scope>
    <source>
        <strain evidence="6">ATCC 1020 / DSM 3700 / CBS 544.65 / FGSC A1164 / JCM 1740 / NRRL 181 / WB 181</strain>
    </source>
</reference>
<evidence type="ECO:0000256" key="1">
    <source>
        <dbReference type="ARBA" id="ARBA00022857"/>
    </source>
</evidence>
<dbReference type="VEuPathDB" id="FungiDB:NFIA_005260"/>
<dbReference type="PANTHER" id="PTHR43364:SF7">
    <property type="entry name" value="NADP-DEPENDENT OXIDOREDUCTASE DOMAIN-CONTAINING PROTEIN-RELATED"/>
    <property type="match status" value="1"/>
</dbReference>
<dbReference type="GeneID" id="4585222"/>
<dbReference type="KEGG" id="nfi:NFIA_005260"/>
<dbReference type="SUPFAM" id="SSF51430">
    <property type="entry name" value="NAD(P)-linked oxidoreductase"/>
    <property type="match status" value="1"/>
</dbReference>
<evidence type="ECO:0000256" key="2">
    <source>
        <dbReference type="ARBA" id="ARBA00023002"/>
    </source>
</evidence>
<dbReference type="AlphaFoldDB" id="A1DKC5"/>
<dbReference type="GO" id="GO:0016491">
    <property type="term" value="F:oxidoreductase activity"/>
    <property type="evidence" value="ECO:0007669"/>
    <property type="project" value="UniProtKB-KW"/>
</dbReference>